<protein>
    <recommendedName>
        <fullName evidence="9">Protein translocase subunit SecE</fullName>
    </recommendedName>
</protein>
<keyword evidence="4 9" id="KW-0812">Transmembrane</keyword>
<organism evidence="10 11">
    <name type="scientific">Thioalkalivibrio halophilus</name>
    <dbReference type="NCBI Taxonomy" id="252474"/>
    <lineage>
        <taxon>Bacteria</taxon>
        <taxon>Pseudomonadati</taxon>
        <taxon>Pseudomonadota</taxon>
        <taxon>Gammaproteobacteria</taxon>
        <taxon>Chromatiales</taxon>
        <taxon>Ectothiorhodospiraceae</taxon>
        <taxon>Thioalkalivibrio</taxon>
    </lineage>
</organism>
<comment type="caution">
    <text evidence="10">The sequence shown here is derived from an EMBL/GenBank/DDBJ whole genome shotgun (WGS) entry which is preliminary data.</text>
</comment>
<evidence type="ECO:0000256" key="7">
    <source>
        <dbReference type="ARBA" id="ARBA00023010"/>
    </source>
</evidence>
<dbReference type="NCBIfam" id="NF004371">
    <property type="entry name" value="PRK05740.1-1"/>
    <property type="match status" value="1"/>
</dbReference>
<keyword evidence="11" id="KW-1185">Reference proteome</keyword>
<dbReference type="InterPro" id="IPR038379">
    <property type="entry name" value="SecE_sf"/>
</dbReference>
<dbReference type="Gene3D" id="1.20.5.1030">
    <property type="entry name" value="Preprotein translocase secy subunit"/>
    <property type="match status" value="1"/>
</dbReference>
<dbReference type="PANTHER" id="PTHR33910:SF1">
    <property type="entry name" value="PROTEIN TRANSLOCASE SUBUNIT SECE"/>
    <property type="match status" value="1"/>
</dbReference>
<comment type="caution">
    <text evidence="9">Lacks conserved residue(s) required for the propagation of feature annotation.</text>
</comment>
<dbReference type="GO" id="GO:0005886">
    <property type="term" value="C:plasma membrane"/>
    <property type="evidence" value="ECO:0007669"/>
    <property type="project" value="UniProtKB-UniRule"/>
</dbReference>
<accession>A0A1V2ZXJ4</accession>
<dbReference type="GO" id="GO:0006605">
    <property type="term" value="P:protein targeting"/>
    <property type="evidence" value="ECO:0007669"/>
    <property type="project" value="UniProtKB-UniRule"/>
</dbReference>
<evidence type="ECO:0000256" key="6">
    <source>
        <dbReference type="ARBA" id="ARBA00022989"/>
    </source>
</evidence>
<evidence type="ECO:0000256" key="1">
    <source>
        <dbReference type="ARBA" id="ARBA00004370"/>
    </source>
</evidence>
<dbReference type="STRING" id="252474.B1A74_08800"/>
<comment type="function">
    <text evidence="9">Essential subunit of the Sec protein translocation channel SecYEG. Clamps together the 2 halves of SecY. May contact the channel plug during translocation.</text>
</comment>
<dbReference type="RefSeq" id="WP_077244416.1">
    <property type="nucleotide sequence ID" value="NZ_MUZR01000034.1"/>
</dbReference>
<keyword evidence="8 9" id="KW-0472">Membrane</keyword>
<dbReference type="GO" id="GO:0008320">
    <property type="term" value="F:protein transmembrane transporter activity"/>
    <property type="evidence" value="ECO:0007669"/>
    <property type="project" value="UniProtKB-UniRule"/>
</dbReference>
<keyword evidence="6 9" id="KW-1133">Transmembrane helix</keyword>
<dbReference type="HAMAP" id="MF_00422">
    <property type="entry name" value="SecE"/>
    <property type="match status" value="1"/>
</dbReference>
<feature type="transmembrane region" description="Helical" evidence="9">
    <location>
        <begin position="87"/>
        <end position="108"/>
    </location>
</feature>
<gene>
    <name evidence="9" type="primary">secE</name>
    <name evidence="10" type="ORF">B1A74_08800</name>
</gene>
<dbReference type="GO" id="GO:0009306">
    <property type="term" value="P:protein secretion"/>
    <property type="evidence" value="ECO:0007669"/>
    <property type="project" value="UniProtKB-UniRule"/>
</dbReference>
<dbReference type="OrthoDB" id="9806365at2"/>
<sequence>MTEQSEGSGALDTVKLAVVVALLVAGVMGFYWFQDESTLVRVVGLLAVVAVAAGIGMTTYKGRQLSAFMGNARTEVRKMVWPTRIETTQTTLVVIAVVIVVGIFLWLLDMFLGWSVSRFIG</sequence>
<evidence type="ECO:0000256" key="3">
    <source>
        <dbReference type="ARBA" id="ARBA00022475"/>
    </source>
</evidence>
<evidence type="ECO:0000256" key="8">
    <source>
        <dbReference type="ARBA" id="ARBA00023136"/>
    </source>
</evidence>
<comment type="subcellular location">
    <subcellularLocation>
        <location evidence="1">Membrane</location>
    </subcellularLocation>
</comment>
<feature type="transmembrane region" description="Helical" evidence="9">
    <location>
        <begin position="12"/>
        <end position="33"/>
    </location>
</feature>
<keyword evidence="3 9" id="KW-1003">Cell membrane</keyword>
<dbReference type="PRINTS" id="PR01650">
    <property type="entry name" value="SECETRNLCASE"/>
</dbReference>
<evidence type="ECO:0000256" key="2">
    <source>
        <dbReference type="ARBA" id="ARBA00022448"/>
    </source>
</evidence>
<dbReference type="InterPro" id="IPR001901">
    <property type="entry name" value="Translocase_SecE/Sec61-g"/>
</dbReference>
<feature type="transmembrane region" description="Helical" evidence="9">
    <location>
        <begin position="39"/>
        <end position="60"/>
    </location>
</feature>
<dbReference type="PANTHER" id="PTHR33910">
    <property type="entry name" value="PROTEIN TRANSLOCASE SUBUNIT SECE"/>
    <property type="match status" value="1"/>
</dbReference>
<dbReference type="GO" id="GO:0065002">
    <property type="term" value="P:intracellular protein transmembrane transport"/>
    <property type="evidence" value="ECO:0007669"/>
    <property type="project" value="UniProtKB-UniRule"/>
</dbReference>
<evidence type="ECO:0000256" key="5">
    <source>
        <dbReference type="ARBA" id="ARBA00022927"/>
    </source>
</evidence>
<dbReference type="InterPro" id="IPR005807">
    <property type="entry name" value="SecE_bac"/>
</dbReference>
<dbReference type="PROSITE" id="PS01067">
    <property type="entry name" value="SECE_SEC61G"/>
    <property type="match status" value="1"/>
</dbReference>
<dbReference type="AlphaFoldDB" id="A0A1V2ZXJ4"/>
<dbReference type="NCBIfam" id="TIGR00964">
    <property type="entry name" value="secE_bact"/>
    <property type="match status" value="1"/>
</dbReference>
<name>A0A1V2ZXJ4_9GAMM</name>
<evidence type="ECO:0000313" key="11">
    <source>
        <dbReference type="Proteomes" id="UP000189177"/>
    </source>
</evidence>
<evidence type="ECO:0000313" key="10">
    <source>
        <dbReference type="EMBL" id="OOC09848.1"/>
    </source>
</evidence>
<keyword evidence="7 9" id="KW-0811">Translocation</keyword>
<keyword evidence="2 9" id="KW-0813">Transport</keyword>
<evidence type="ECO:0000256" key="4">
    <source>
        <dbReference type="ARBA" id="ARBA00022692"/>
    </source>
</evidence>
<comment type="subunit">
    <text evidence="9">Component of the Sec protein translocase complex. Heterotrimer consisting of SecY, SecE and SecG subunits. The heterotrimers can form oligomers, although 1 heterotrimer is thought to be able to translocate proteins. Interacts with the ribosome. Interacts with SecDF, and other proteins may be involved. Interacts with SecA.</text>
</comment>
<dbReference type="Proteomes" id="UP000189177">
    <property type="component" value="Unassembled WGS sequence"/>
</dbReference>
<dbReference type="EMBL" id="MUZR01000034">
    <property type="protein sequence ID" value="OOC09848.1"/>
    <property type="molecule type" value="Genomic_DNA"/>
</dbReference>
<comment type="similarity">
    <text evidence="9">Belongs to the SecE/SEC61-gamma family.</text>
</comment>
<proteinExistence type="inferred from homology"/>
<reference evidence="10 11" key="1">
    <citation type="submission" date="2017-02" db="EMBL/GenBank/DDBJ databases">
        <title>Genomic diversity within the haloalkaliphilic genus Thioalkalivibrio.</title>
        <authorList>
            <person name="Ahn A.-C."/>
            <person name="Meier-Kolthoff J."/>
            <person name="Overmars L."/>
            <person name="Richter M."/>
            <person name="Woyke T."/>
            <person name="Sorokin D.Y."/>
            <person name="Muyzer G."/>
        </authorList>
    </citation>
    <scope>NUCLEOTIDE SEQUENCE [LARGE SCALE GENOMIC DNA]</scope>
    <source>
        <strain evidence="10 11">HL17</strain>
    </source>
</reference>
<dbReference type="GO" id="GO:0043952">
    <property type="term" value="P:protein transport by the Sec complex"/>
    <property type="evidence" value="ECO:0007669"/>
    <property type="project" value="UniProtKB-UniRule"/>
</dbReference>
<dbReference type="Pfam" id="PF00584">
    <property type="entry name" value="SecE"/>
    <property type="match status" value="1"/>
</dbReference>
<evidence type="ECO:0000256" key="9">
    <source>
        <dbReference type="HAMAP-Rule" id="MF_00422"/>
    </source>
</evidence>
<keyword evidence="5 9" id="KW-0653">Protein transport</keyword>